<gene>
    <name evidence="1" type="ORF">AAND1436_LOCUS32895</name>
</gene>
<organism evidence="1">
    <name type="scientific">Alexandrium andersonii</name>
    <dbReference type="NCBI Taxonomy" id="327968"/>
    <lineage>
        <taxon>Eukaryota</taxon>
        <taxon>Sar</taxon>
        <taxon>Alveolata</taxon>
        <taxon>Dinophyceae</taxon>
        <taxon>Gonyaulacales</taxon>
        <taxon>Pyrocystaceae</taxon>
        <taxon>Alexandrium</taxon>
    </lineage>
</organism>
<accession>A0A7S2H3H6</accession>
<dbReference type="EMBL" id="HBGQ01068427">
    <property type="protein sequence ID" value="CAD9479452.1"/>
    <property type="molecule type" value="Transcribed_RNA"/>
</dbReference>
<proteinExistence type="predicted"/>
<dbReference type="AlphaFoldDB" id="A0A7S2H3H6"/>
<reference evidence="1" key="1">
    <citation type="submission" date="2021-01" db="EMBL/GenBank/DDBJ databases">
        <authorList>
            <person name="Corre E."/>
            <person name="Pelletier E."/>
            <person name="Niang G."/>
            <person name="Scheremetjew M."/>
            <person name="Finn R."/>
            <person name="Kale V."/>
            <person name="Holt S."/>
            <person name="Cochrane G."/>
            <person name="Meng A."/>
            <person name="Brown T."/>
            <person name="Cohen L."/>
        </authorList>
    </citation>
    <scope>NUCLEOTIDE SEQUENCE</scope>
    <source>
        <strain evidence="1">CCMP2222</strain>
    </source>
</reference>
<protein>
    <submittedName>
        <fullName evidence="1">Uncharacterized protein</fullName>
    </submittedName>
</protein>
<evidence type="ECO:0000313" key="1">
    <source>
        <dbReference type="EMBL" id="CAD9479452.1"/>
    </source>
</evidence>
<name>A0A7S2H3H6_9DINO</name>
<sequence>MVPIAAGQRAASSRGFQAAPMRSFSLISEPSSASSEVERSASWVSPMESWSMGDISMEEEDEAEEDFNELAELVRRVRGQPDLQLGATLSRLGVKSVSGLKDVTVHDLTGHGISPGAASEFLQAVQQATAE</sequence>